<dbReference type="EMBL" id="MIGC01004890">
    <property type="protein sequence ID" value="PHJ17548.1"/>
    <property type="molecule type" value="Genomic_DNA"/>
</dbReference>
<dbReference type="VEuPathDB" id="ToxoDB:CSUI_008634"/>
<dbReference type="Pfam" id="PF01900">
    <property type="entry name" value="RNase_P_Rpp14"/>
    <property type="match status" value="1"/>
</dbReference>
<organism evidence="4 5">
    <name type="scientific">Cystoisospora suis</name>
    <dbReference type="NCBI Taxonomy" id="483139"/>
    <lineage>
        <taxon>Eukaryota</taxon>
        <taxon>Sar</taxon>
        <taxon>Alveolata</taxon>
        <taxon>Apicomplexa</taxon>
        <taxon>Conoidasida</taxon>
        <taxon>Coccidia</taxon>
        <taxon>Eucoccidiorida</taxon>
        <taxon>Eimeriorina</taxon>
        <taxon>Sarcocystidae</taxon>
        <taxon>Cystoisospora</taxon>
    </lineage>
</organism>
<dbReference type="GO" id="GO:0030677">
    <property type="term" value="C:ribonuclease P complex"/>
    <property type="evidence" value="ECO:0007669"/>
    <property type="project" value="InterPro"/>
</dbReference>
<dbReference type="Gene3D" id="3.30.70.3250">
    <property type="entry name" value="Ribonuclease P, Pop5 subunit"/>
    <property type="match status" value="1"/>
</dbReference>
<comment type="caution">
    <text evidence="4">The sequence shown here is derived from an EMBL/GenBank/DDBJ whole genome shotgun (WGS) entry which is preliminary data.</text>
</comment>
<sequence length="201" mass="22142">MAEVEMMGEAPVVVQDLCMSETGKGETSGKETGEENVVRKETHPVEEKSAKNHIQCRQSSRTSKERNTPKSGPKAKTFQASLRCMYLLIFIEATTHKSFTSPSTQLSSQSVWNSLRLSLEEAVGRMGVQILSSVVKVLTTRPEEHLAILKADCESTPMVLLALQRIKEIAAVPCRCSMIRACPVLSGLIVPRRVNANLVFL</sequence>
<keyword evidence="2" id="KW-0819">tRNA processing</keyword>
<evidence type="ECO:0000256" key="2">
    <source>
        <dbReference type="ARBA" id="ARBA00022694"/>
    </source>
</evidence>
<dbReference type="InterPro" id="IPR038085">
    <property type="entry name" value="Rnp2-like_sf"/>
</dbReference>
<dbReference type="InterPro" id="IPR002759">
    <property type="entry name" value="Pop5/Rpp14/Rnp2-like"/>
</dbReference>
<dbReference type="SUPFAM" id="SSF160350">
    <property type="entry name" value="Rnp2-like"/>
    <property type="match status" value="1"/>
</dbReference>
<dbReference type="GeneID" id="94431972"/>
<gene>
    <name evidence="4" type="ORF">CSUI_008634</name>
</gene>
<evidence type="ECO:0000256" key="3">
    <source>
        <dbReference type="SAM" id="MobiDB-lite"/>
    </source>
</evidence>
<comment type="similarity">
    <text evidence="1">Belongs to the eukaryotic/archaeal RNase P protein component 2 family.</text>
</comment>
<dbReference type="RefSeq" id="XP_067919267.1">
    <property type="nucleotide sequence ID" value="XM_068068761.1"/>
</dbReference>
<feature type="region of interest" description="Disordered" evidence="3">
    <location>
        <begin position="21"/>
        <end position="75"/>
    </location>
</feature>
<feature type="compositionally biased region" description="Basic and acidic residues" evidence="3">
    <location>
        <begin position="23"/>
        <end position="50"/>
    </location>
</feature>
<dbReference type="Proteomes" id="UP000221165">
    <property type="component" value="Unassembled WGS sequence"/>
</dbReference>
<accession>A0A2C6KLQ1</accession>
<evidence type="ECO:0000313" key="5">
    <source>
        <dbReference type="Proteomes" id="UP000221165"/>
    </source>
</evidence>
<keyword evidence="5" id="KW-1185">Reference proteome</keyword>
<proteinExistence type="inferred from homology"/>
<dbReference type="GO" id="GO:0001682">
    <property type="term" value="P:tRNA 5'-leader removal"/>
    <property type="evidence" value="ECO:0007669"/>
    <property type="project" value="InterPro"/>
</dbReference>
<name>A0A2C6KLQ1_9APIC</name>
<evidence type="ECO:0000256" key="1">
    <source>
        <dbReference type="ARBA" id="ARBA00010800"/>
    </source>
</evidence>
<dbReference type="AlphaFoldDB" id="A0A2C6KLQ1"/>
<protein>
    <submittedName>
        <fullName evidence="4">Uncharacterized protein</fullName>
    </submittedName>
</protein>
<reference evidence="4 5" key="1">
    <citation type="journal article" date="2017" name="Int. J. Parasitol.">
        <title>The genome of the protozoan parasite Cystoisospora suis and a reverse vaccinology approach to identify vaccine candidates.</title>
        <authorList>
            <person name="Palmieri N."/>
            <person name="Shrestha A."/>
            <person name="Ruttkowski B."/>
            <person name="Beck T."/>
            <person name="Vogl C."/>
            <person name="Tomley F."/>
            <person name="Blake D.P."/>
            <person name="Joachim A."/>
        </authorList>
    </citation>
    <scope>NUCLEOTIDE SEQUENCE [LARGE SCALE GENOMIC DNA]</scope>
    <source>
        <strain evidence="4 5">Wien I</strain>
    </source>
</reference>
<evidence type="ECO:0000313" key="4">
    <source>
        <dbReference type="EMBL" id="PHJ17548.1"/>
    </source>
</evidence>